<dbReference type="Proteomes" id="UP000031572">
    <property type="component" value="Unassembled WGS sequence"/>
</dbReference>
<dbReference type="GO" id="GO:0009279">
    <property type="term" value="C:cell outer membrane"/>
    <property type="evidence" value="ECO:0007669"/>
    <property type="project" value="UniProtKB-SubCell"/>
</dbReference>
<dbReference type="STRING" id="709839.TSA66_14700"/>
<accession>A0A0C2BUQ5</accession>
<dbReference type="Pfam" id="PF04390">
    <property type="entry name" value="LptE"/>
    <property type="match status" value="1"/>
</dbReference>
<keyword evidence="5 6" id="KW-0449">Lipoprotein</keyword>
<evidence type="ECO:0000256" key="4">
    <source>
        <dbReference type="ARBA" id="ARBA00023237"/>
    </source>
</evidence>
<comment type="caution">
    <text evidence="8">The sequence shown here is derived from an EMBL/GenBank/DDBJ whole genome shotgun (WGS) entry which is preliminary data.</text>
</comment>
<keyword evidence="3 6" id="KW-0564">Palmitate</keyword>
<evidence type="ECO:0000313" key="9">
    <source>
        <dbReference type="Proteomes" id="UP000031572"/>
    </source>
</evidence>
<evidence type="ECO:0000256" key="1">
    <source>
        <dbReference type="ARBA" id="ARBA00022729"/>
    </source>
</evidence>
<keyword evidence="2 6" id="KW-0472">Membrane</keyword>
<evidence type="ECO:0000256" key="7">
    <source>
        <dbReference type="SAM" id="SignalP"/>
    </source>
</evidence>
<name>A0A0C2BUQ5_9BURK</name>
<feature type="signal peptide" evidence="7">
    <location>
        <begin position="1"/>
        <end position="19"/>
    </location>
</feature>
<sequence length="166" mass="18699">MIRRAACILALATPLMLSACGFQLRGSGDTALPFKSIYVGLPENSALGSELKRYIRADDHTQVVSDPKAAQVILDVLSESREKAILSLNTQGRIREYTLYYKLRFRVRDGQNKELIAPTDITLKRDISFNESAVMAKENEEALLYRDMQSDLVQQLLRRLHAIKSA</sequence>
<dbReference type="PANTHER" id="PTHR38098:SF1">
    <property type="entry name" value="LPS-ASSEMBLY LIPOPROTEIN LPTE"/>
    <property type="match status" value="1"/>
</dbReference>
<evidence type="ECO:0000256" key="6">
    <source>
        <dbReference type="HAMAP-Rule" id="MF_01186"/>
    </source>
</evidence>
<comment type="function">
    <text evidence="6">Together with LptD, is involved in the assembly of lipopolysaccharide (LPS) at the surface of the outer membrane. Required for the proper assembly of LptD. Binds LPS and may serve as the LPS recognition site at the outer membrane.</text>
</comment>
<dbReference type="RefSeq" id="WP_040040522.1">
    <property type="nucleotide sequence ID" value="NZ_JWJG01000028.1"/>
</dbReference>
<dbReference type="GO" id="GO:0043165">
    <property type="term" value="P:Gram-negative-bacterium-type cell outer membrane assembly"/>
    <property type="evidence" value="ECO:0007669"/>
    <property type="project" value="UniProtKB-UniRule"/>
</dbReference>
<reference evidence="8 9" key="1">
    <citation type="submission" date="2014-12" db="EMBL/GenBank/DDBJ databases">
        <title>Denitrispirillum autotrophicum gen. nov., sp. nov., Denitrifying, Facultatively Autotrophic Bacteria Isolated from Rice Paddy Soil.</title>
        <authorList>
            <person name="Ishii S."/>
            <person name="Ashida N."/>
            <person name="Ohno H."/>
            <person name="Otsuka S."/>
            <person name="Yokota A."/>
            <person name="Senoo K."/>
        </authorList>
    </citation>
    <scope>NUCLEOTIDE SEQUENCE [LARGE SCALE GENOMIC DNA]</scope>
    <source>
        <strain evidence="8 9">TSA66</strain>
    </source>
</reference>
<evidence type="ECO:0000313" key="8">
    <source>
        <dbReference type="EMBL" id="KIF81766.1"/>
    </source>
</evidence>
<dbReference type="Gene3D" id="3.30.160.150">
    <property type="entry name" value="Lipoprotein like domain"/>
    <property type="match status" value="1"/>
</dbReference>
<evidence type="ECO:0000256" key="3">
    <source>
        <dbReference type="ARBA" id="ARBA00023139"/>
    </source>
</evidence>
<dbReference type="PROSITE" id="PS51257">
    <property type="entry name" value="PROKAR_LIPOPROTEIN"/>
    <property type="match status" value="1"/>
</dbReference>
<comment type="subcellular location">
    <subcellularLocation>
        <location evidence="6">Cell outer membrane</location>
        <topology evidence="6">Lipid-anchor</topology>
    </subcellularLocation>
</comment>
<organism evidence="8 9">
    <name type="scientific">Noviherbaspirillum autotrophicum</name>
    <dbReference type="NCBI Taxonomy" id="709839"/>
    <lineage>
        <taxon>Bacteria</taxon>
        <taxon>Pseudomonadati</taxon>
        <taxon>Pseudomonadota</taxon>
        <taxon>Betaproteobacteria</taxon>
        <taxon>Burkholderiales</taxon>
        <taxon>Oxalobacteraceae</taxon>
        <taxon>Noviherbaspirillum</taxon>
    </lineage>
</organism>
<proteinExistence type="inferred from homology"/>
<keyword evidence="1 6" id="KW-0732">Signal</keyword>
<keyword evidence="4 6" id="KW-0998">Cell outer membrane</keyword>
<dbReference type="HAMAP" id="MF_01186">
    <property type="entry name" value="LPS_assembly_LptE"/>
    <property type="match status" value="1"/>
</dbReference>
<dbReference type="PANTHER" id="PTHR38098">
    <property type="entry name" value="LPS-ASSEMBLY LIPOPROTEIN LPTE"/>
    <property type="match status" value="1"/>
</dbReference>
<feature type="chain" id="PRO_5008828651" description="LPS-assembly lipoprotein LptE" evidence="7">
    <location>
        <begin position="20"/>
        <end position="166"/>
    </location>
</feature>
<dbReference type="InterPro" id="IPR007485">
    <property type="entry name" value="LPS_assembly_LptE"/>
</dbReference>
<dbReference type="GO" id="GO:0001530">
    <property type="term" value="F:lipopolysaccharide binding"/>
    <property type="evidence" value="ECO:0007669"/>
    <property type="project" value="TreeGrafter"/>
</dbReference>
<comment type="subunit">
    <text evidence="6">Component of the lipopolysaccharide transport and assembly complex. Interacts with LptD.</text>
</comment>
<dbReference type="GO" id="GO:0015920">
    <property type="term" value="P:lipopolysaccharide transport"/>
    <property type="evidence" value="ECO:0007669"/>
    <property type="project" value="TreeGrafter"/>
</dbReference>
<protein>
    <recommendedName>
        <fullName evidence="6">LPS-assembly lipoprotein LptE</fullName>
    </recommendedName>
</protein>
<dbReference type="GO" id="GO:1990351">
    <property type="term" value="C:transporter complex"/>
    <property type="evidence" value="ECO:0007669"/>
    <property type="project" value="TreeGrafter"/>
</dbReference>
<dbReference type="EMBL" id="JWJG01000028">
    <property type="protein sequence ID" value="KIF81766.1"/>
    <property type="molecule type" value="Genomic_DNA"/>
</dbReference>
<keyword evidence="9" id="KW-1185">Reference proteome</keyword>
<dbReference type="AlphaFoldDB" id="A0A0C2BUQ5"/>
<evidence type="ECO:0000256" key="5">
    <source>
        <dbReference type="ARBA" id="ARBA00023288"/>
    </source>
</evidence>
<comment type="similarity">
    <text evidence="6">Belongs to the LptE lipoprotein family.</text>
</comment>
<evidence type="ECO:0000256" key="2">
    <source>
        <dbReference type="ARBA" id="ARBA00023136"/>
    </source>
</evidence>
<gene>
    <name evidence="6" type="primary">lptE</name>
    <name evidence="8" type="ORF">TSA66_14700</name>
</gene>